<proteinExistence type="inferred from homology"/>
<dbReference type="Gene3D" id="1.10.510.10">
    <property type="entry name" value="Transferase(Phosphotransferase) domain 1"/>
    <property type="match status" value="1"/>
</dbReference>
<dbReference type="GO" id="GO:0005524">
    <property type="term" value="F:ATP binding"/>
    <property type="evidence" value="ECO:0007669"/>
    <property type="project" value="InterPro"/>
</dbReference>
<dbReference type="AlphaFoldDB" id="A0A6A4MDX1"/>
<keyword evidence="3" id="KW-0812">Transmembrane</keyword>
<evidence type="ECO:0000313" key="6">
    <source>
        <dbReference type="Proteomes" id="UP000428333"/>
    </source>
</evidence>
<dbReference type="PANTHER" id="PTHR11909">
    <property type="entry name" value="CASEIN KINASE-RELATED"/>
    <property type="match status" value="1"/>
</dbReference>
<dbReference type="PROSITE" id="PS00108">
    <property type="entry name" value="PROTEIN_KINASE_ST"/>
    <property type="match status" value="1"/>
</dbReference>
<evidence type="ECO:0000313" key="5">
    <source>
        <dbReference type="EMBL" id="KAE9464458.1"/>
    </source>
</evidence>
<dbReference type="InterPro" id="IPR000719">
    <property type="entry name" value="Prot_kinase_dom"/>
</dbReference>
<reference evidence="5 6" key="1">
    <citation type="journal article" date="2019" name="Genome Biol. Evol.">
        <title>The Rhododendron genome and chromosomal organization provide insight into shared whole-genome duplications across the heath family (Ericaceae).</title>
        <authorList>
            <person name="Soza V.L."/>
            <person name="Lindsley D."/>
            <person name="Waalkes A."/>
            <person name="Ramage E."/>
            <person name="Patwardhan R.P."/>
            <person name="Burton J.N."/>
            <person name="Adey A."/>
            <person name="Kumar A."/>
            <person name="Qiu R."/>
            <person name="Shendure J."/>
            <person name="Hall B."/>
        </authorList>
    </citation>
    <scope>NUCLEOTIDE SEQUENCE [LARGE SCALE GENOMIC DNA]</scope>
    <source>
        <strain evidence="5">RSF 1966-606</strain>
    </source>
</reference>
<dbReference type="InterPro" id="IPR011009">
    <property type="entry name" value="Kinase-like_dom_sf"/>
</dbReference>
<feature type="domain" description="Protein kinase" evidence="4">
    <location>
        <begin position="9"/>
        <end position="229"/>
    </location>
</feature>
<sequence>MEPRVGNKFRLGRKIGSGSFGEIYLGLCRLLSLPFGLFLLCCEVLLIVLCFTGTNIQTNEEVAIKLVSALAFRNSDFVYLLLIILYLYAGLVADTACKPQENVKTKHPQLLYESKLYRILQGGTGIPNVRWFGMEGDYNVLVMDLLGPSLEDLFNFCSRKLSLKTVLMLADQMINRVEFVHSKSFLHRDIKPDNFLMGLGRRANQVYIIDFGLAKKYRDTTTHQHIPYR</sequence>
<comment type="similarity">
    <text evidence="1">Belongs to the protein kinase superfamily. CK1 Ser/Thr protein kinase family. Casein kinase I subfamily.</text>
</comment>
<feature type="non-terminal residue" evidence="5">
    <location>
        <position position="1"/>
    </location>
</feature>
<dbReference type="Gene3D" id="3.30.200.20">
    <property type="entry name" value="Phosphorylase Kinase, domain 1"/>
    <property type="match status" value="2"/>
</dbReference>
<dbReference type="PROSITE" id="PS50011">
    <property type="entry name" value="PROTEIN_KINASE_DOM"/>
    <property type="match status" value="1"/>
</dbReference>
<dbReference type="Pfam" id="PF00069">
    <property type="entry name" value="Pkinase"/>
    <property type="match status" value="1"/>
</dbReference>
<dbReference type="SUPFAM" id="SSF56112">
    <property type="entry name" value="Protein kinase-like (PK-like)"/>
    <property type="match status" value="1"/>
</dbReference>
<gene>
    <name evidence="5" type="ORF">C3L33_03553</name>
</gene>
<feature type="transmembrane region" description="Helical" evidence="3">
    <location>
        <begin position="35"/>
        <end position="57"/>
    </location>
</feature>
<evidence type="ECO:0000256" key="1">
    <source>
        <dbReference type="ARBA" id="ARBA00005926"/>
    </source>
</evidence>
<evidence type="ECO:0000256" key="3">
    <source>
        <dbReference type="SAM" id="Phobius"/>
    </source>
</evidence>
<accession>A0A6A4MDX1</accession>
<evidence type="ECO:0000256" key="2">
    <source>
        <dbReference type="ARBA" id="ARBA00012513"/>
    </source>
</evidence>
<organism evidence="5 6">
    <name type="scientific">Rhododendron williamsianum</name>
    <dbReference type="NCBI Taxonomy" id="262921"/>
    <lineage>
        <taxon>Eukaryota</taxon>
        <taxon>Viridiplantae</taxon>
        <taxon>Streptophyta</taxon>
        <taxon>Embryophyta</taxon>
        <taxon>Tracheophyta</taxon>
        <taxon>Spermatophyta</taxon>
        <taxon>Magnoliopsida</taxon>
        <taxon>eudicotyledons</taxon>
        <taxon>Gunneridae</taxon>
        <taxon>Pentapetalae</taxon>
        <taxon>asterids</taxon>
        <taxon>Ericales</taxon>
        <taxon>Ericaceae</taxon>
        <taxon>Ericoideae</taxon>
        <taxon>Rhodoreae</taxon>
        <taxon>Rhododendron</taxon>
    </lineage>
</organism>
<dbReference type="InterPro" id="IPR008271">
    <property type="entry name" value="Ser/Thr_kinase_AS"/>
</dbReference>
<dbReference type="EC" id="2.7.11.1" evidence="2"/>
<dbReference type="InterPro" id="IPR050235">
    <property type="entry name" value="CK1_Ser-Thr_kinase"/>
</dbReference>
<keyword evidence="6" id="KW-1185">Reference proteome</keyword>
<dbReference type="OrthoDB" id="1267975at2759"/>
<dbReference type="EMBL" id="QEFC01000333">
    <property type="protein sequence ID" value="KAE9464458.1"/>
    <property type="molecule type" value="Genomic_DNA"/>
</dbReference>
<evidence type="ECO:0000259" key="4">
    <source>
        <dbReference type="PROSITE" id="PS50011"/>
    </source>
</evidence>
<protein>
    <recommendedName>
        <fullName evidence="2">non-specific serine/threonine protein kinase</fullName>
        <ecNumber evidence="2">2.7.11.1</ecNumber>
    </recommendedName>
</protein>
<dbReference type="GO" id="GO:0004674">
    <property type="term" value="F:protein serine/threonine kinase activity"/>
    <property type="evidence" value="ECO:0007669"/>
    <property type="project" value="UniProtKB-EC"/>
</dbReference>
<feature type="transmembrane region" description="Helical" evidence="3">
    <location>
        <begin position="77"/>
        <end position="97"/>
    </location>
</feature>
<dbReference type="SMART" id="SM00220">
    <property type="entry name" value="S_TKc"/>
    <property type="match status" value="1"/>
</dbReference>
<name>A0A6A4MDX1_9ERIC</name>
<dbReference type="Proteomes" id="UP000428333">
    <property type="component" value="Linkage Group LG02"/>
</dbReference>
<keyword evidence="3" id="KW-1133">Transmembrane helix</keyword>
<comment type="caution">
    <text evidence="5">The sequence shown here is derived from an EMBL/GenBank/DDBJ whole genome shotgun (WGS) entry which is preliminary data.</text>
</comment>
<keyword evidence="3" id="KW-0472">Membrane</keyword>